<proteinExistence type="inferred from homology"/>
<dbReference type="AlphaFoldDB" id="A0A8C3S420"/>
<dbReference type="GO" id="GO:0001664">
    <property type="term" value="F:G protein-coupled receptor binding"/>
    <property type="evidence" value="ECO:0007669"/>
    <property type="project" value="TreeGrafter"/>
</dbReference>
<dbReference type="InterPro" id="IPR043387">
    <property type="entry name" value="INSL3/INSL4"/>
</dbReference>
<comment type="function">
    <text evidence="8">Seems to play a role in testicular function. May be a trophic hormone with a role in testicular descent in fetal life. Is a ligand for LGR8 receptor.</text>
</comment>
<evidence type="ECO:0000256" key="6">
    <source>
        <dbReference type="ARBA" id="ARBA00022729"/>
    </source>
</evidence>
<organism evidence="13 14">
    <name type="scientific">Chelydra serpentina</name>
    <name type="common">Snapping turtle</name>
    <name type="synonym">Testudo serpentina</name>
    <dbReference type="NCBI Taxonomy" id="8475"/>
    <lineage>
        <taxon>Eukaryota</taxon>
        <taxon>Metazoa</taxon>
        <taxon>Chordata</taxon>
        <taxon>Craniata</taxon>
        <taxon>Vertebrata</taxon>
        <taxon>Euteleostomi</taxon>
        <taxon>Archelosauria</taxon>
        <taxon>Testudinata</taxon>
        <taxon>Testudines</taxon>
        <taxon>Cryptodira</taxon>
        <taxon>Durocryptodira</taxon>
        <taxon>Americhelydia</taxon>
        <taxon>Chelydroidea</taxon>
        <taxon>Chelydridae</taxon>
        <taxon>Chelydra</taxon>
    </lineage>
</organism>
<evidence type="ECO:0000256" key="1">
    <source>
        <dbReference type="ARBA" id="ARBA00004613"/>
    </source>
</evidence>
<keyword evidence="4" id="KW-0964">Secreted</keyword>
<name>A0A8C3S420_CHESE</name>
<evidence type="ECO:0000256" key="3">
    <source>
        <dbReference type="ARBA" id="ARBA00014427"/>
    </source>
</evidence>
<sequence>MPGTQSNQSLSVQPGPLSELRLSGELTRAPGSVLNSLVKLCGQEFIRTVVTSCGGSRWKSYSWSTGQVPGKADEQLGWLNGDRFSAGPEVVKGPGSPEGTRPPALAAVLGPQENPGAALLSRRVARAPSPAGVCCTRGCTRKEMMPFC</sequence>
<dbReference type="PANTHER" id="PTHR10423">
    <property type="entry name" value="INSULIN-LIKE 3"/>
    <property type="match status" value="1"/>
</dbReference>
<evidence type="ECO:0000256" key="7">
    <source>
        <dbReference type="ARBA" id="ARBA00023157"/>
    </source>
</evidence>
<evidence type="ECO:0000256" key="8">
    <source>
        <dbReference type="ARBA" id="ARBA00025288"/>
    </source>
</evidence>
<evidence type="ECO:0000256" key="2">
    <source>
        <dbReference type="ARBA" id="ARBA00009034"/>
    </source>
</evidence>
<keyword evidence="14" id="KW-1185">Reference proteome</keyword>
<protein>
    <recommendedName>
        <fullName evidence="3">Insulin-like 3</fullName>
    </recommendedName>
    <alternativeName>
        <fullName evidence="10">Leydig insulin-like peptide</fullName>
    </alternativeName>
    <alternativeName>
        <fullName evidence="9">Relaxin-like factor</fullName>
    </alternativeName>
</protein>
<evidence type="ECO:0000256" key="11">
    <source>
        <dbReference type="SAM" id="MobiDB-lite"/>
    </source>
</evidence>
<reference evidence="13" key="2">
    <citation type="submission" date="2025-09" db="UniProtKB">
        <authorList>
            <consortium name="Ensembl"/>
        </authorList>
    </citation>
    <scope>IDENTIFICATION</scope>
</reference>
<reference evidence="13" key="1">
    <citation type="submission" date="2025-08" db="UniProtKB">
        <authorList>
            <consortium name="Ensembl"/>
        </authorList>
    </citation>
    <scope>IDENTIFICATION</scope>
</reference>
<accession>A0A8C3S420</accession>
<dbReference type="Proteomes" id="UP000694403">
    <property type="component" value="Unplaced"/>
</dbReference>
<dbReference type="CDD" id="cd04365">
    <property type="entry name" value="IlGF_relaxin_like"/>
    <property type="match status" value="1"/>
</dbReference>
<keyword evidence="6" id="KW-0732">Signal</keyword>
<evidence type="ECO:0000313" key="14">
    <source>
        <dbReference type="Proteomes" id="UP000694403"/>
    </source>
</evidence>
<keyword evidence="7" id="KW-1015">Disulfide bond</keyword>
<comment type="subcellular location">
    <subcellularLocation>
        <location evidence="1">Secreted</location>
    </subcellularLocation>
</comment>
<dbReference type="PANTHER" id="PTHR10423:SF3">
    <property type="entry name" value="INSULIN-LIKE 3"/>
    <property type="match status" value="1"/>
</dbReference>
<feature type="region of interest" description="Disordered" evidence="11">
    <location>
        <begin position="83"/>
        <end position="103"/>
    </location>
</feature>
<evidence type="ECO:0000259" key="12">
    <source>
        <dbReference type="SMART" id="SM00078"/>
    </source>
</evidence>
<evidence type="ECO:0000256" key="5">
    <source>
        <dbReference type="ARBA" id="ARBA00022685"/>
    </source>
</evidence>
<feature type="domain" description="Insulin-like" evidence="12">
    <location>
        <begin position="38"/>
        <end position="148"/>
    </location>
</feature>
<dbReference type="InterPro" id="IPR022353">
    <property type="entry name" value="Insulin_CS"/>
</dbReference>
<dbReference type="Ensembl" id="ENSCSRT00000007389.1">
    <property type="protein sequence ID" value="ENSCSRP00000007158.1"/>
    <property type="gene ID" value="ENSCSRG00000005298.1"/>
</dbReference>
<dbReference type="GO" id="GO:0005615">
    <property type="term" value="C:extracellular space"/>
    <property type="evidence" value="ECO:0007669"/>
    <property type="project" value="TreeGrafter"/>
</dbReference>
<dbReference type="InterPro" id="IPR036438">
    <property type="entry name" value="Insulin-like_sf"/>
</dbReference>
<dbReference type="GO" id="GO:0007193">
    <property type="term" value="P:adenylate cyclase-inhibiting G protein-coupled receptor signaling pathway"/>
    <property type="evidence" value="ECO:0007669"/>
    <property type="project" value="TreeGrafter"/>
</dbReference>
<keyword evidence="5" id="KW-0165">Cleavage on pair of basic residues</keyword>
<dbReference type="GO" id="GO:0005179">
    <property type="term" value="F:hormone activity"/>
    <property type="evidence" value="ECO:0007669"/>
    <property type="project" value="InterPro"/>
</dbReference>
<evidence type="ECO:0000313" key="13">
    <source>
        <dbReference type="Ensembl" id="ENSCSRP00000007158.1"/>
    </source>
</evidence>
<comment type="similarity">
    <text evidence="2">Belongs to the insulin family.</text>
</comment>
<dbReference type="SMART" id="SM00078">
    <property type="entry name" value="IlGF"/>
    <property type="match status" value="1"/>
</dbReference>
<dbReference type="SUPFAM" id="SSF56994">
    <property type="entry name" value="Insulin-like"/>
    <property type="match status" value="1"/>
</dbReference>
<evidence type="ECO:0000256" key="4">
    <source>
        <dbReference type="ARBA" id="ARBA00022525"/>
    </source>
</evidence>
<dbReference type="PROSITE" id="PS00262">
    <property type="entry name" value="INSULIN"/>
    <property type="match status" value="1"/>
</dbReference>
<evidence type="ECO:0000256" key="9">
    <source>
        <dbReference type="ARBA" id="ARBA00032209"/>
    </source>
</evidence>
<evidence type="ECO:0000256" key="10">
    <source>
        <dbReference type="ARBA" id="ARBA00032881"/>
    </source>
</evidence>
<dbReference type="InterPro" id="IPR016179">
    <property type="entry name" value="Insulin-like"/>
</dbReference>